<evidence type="ECO:0000256" key="12">
    <source>
        <dbReference type="RuleBase" id="RU004466"/>
    </source>
</evidence>
<evidence type="ECO:0000256" key="8">
    <source>
        <dbReference type="ARBA" id="ARBA00066511"/>
    </source>
</evidence>
<dbReference type="InterPro" id="IPR008949">
    <property type="entry name" value="Isoprenoid_synthase_dom_sf"/>
</dbReference>
<dbReference type="CDD" id="cd00685">
    <property type="entry name" value="Trans_IPPS_HT"/>
    <property type="match status" value="1"/>
</dbReference>
<evidence type="ECO:0000256" key="9">
    <source>
        <dbReference type="ARBA" id="ARBA00072473"/>
    </source>
</evidence>
<dbReference type="GO" id="GO:0046872">
    <property type="term" value="F:metal ion binding"/>
    <property type="evidence" value="ECO:0007669"/>
    <property type="project" value="UniProtKB-KW"/>
</dbReference>
<evidence type="ECO:0000256" key="11">
    <source>
        <dbReference type="ARBA" id="ARBA00083124"/>
    </source>
</evidence>
<keyword evidence="3 12" id="KW-0808">Transferase</keyword>
<evidence type="ECO:0000256" key="7">
    <source>
        <dbReference type="ARBA" id="ARBA00055029"/>
    </source>
</evidence>
<dbReference type="Pfam" id="PF00348">
    <property type="entry name" value="polyprenyl_synt"/>
    <property type="match status" value="1"/>
</dbReference>
<dbReference type="SUPFAM" id="SSF48576">
    <property type="entry name" value="Terpenoid synthases"/>
    <property type="match status" value="1"/>
</dbReference>
<evidence type="ECO:0000256" key="1">
    <source>
        <dbReference type="ARBA" id="ARBA00001946"/>
    </source>
</evidence>
<dbReference type="PROSITE" id="PS00723">
    <property type="entry name" value="POLYPRENYL_SYNTHASE_1"/>
    <property type="match status" value="1"/>
</dbReference>
<evidence type="ECO:0000256" key="2">
    <source>
        <dbReference type="ARBA" id="ARBA00006706"/>
    </source>
</evidence>
<dbReference type="EC" id="2.5.1.90" evidence="8"/>
<keyword evidence="5" id="KW-0460">Magnesium</keyword>
<organism evidence="13 14">
    <name type="scientific">Luteibacter yeojuensis</name>
    <dbReference type="NCBI Taxonomy" id="345309"/>
    <lineage>
        <taxon>Bacteria</taxon>
        <taxon>Pseudomonadati</taxon>
        <taxon>Pseudomonadota</taxon>
        <taxon>Gammaproteobacteria</taxon>
        <taxon>Lysobacterales</taxon>
        <taxon>Rhodanobacteraceae</taxon>
        <taxon>Luteibacter</taxon>
    </lineage>
</organism>
<comment type="cofactor">
    <cofactor evidence="1">
        <name>Mg(2+)</name>
        <dbReference type="ChEBI" id="CHEBI:18420"/>
    </cofactor>
</comment>
<protein>
    <recommendedName>
        <fullName evidence="9">Octaprenyl diphosphate synthase</fullName>
        <ecNumber evidence="8">2.5.1.90</ecNumber>
    </recommendedName>
    <alternativeName>
        <fullName evidence="11">All-trans-octaprenyl-diphosphate synthase</fullName>
    </alternativeName>
    <alternativeName>
        <fullName evidence="10">Octaprenyl pyrophosphate synthase</fullName>
    </alternativeName>
</protein>
<evidence type="ECO:0000256" key="4">
    <source>
        <dbReference type="ARBA" id="ARBA00022723"/>
    </source>
</evidence>
<dbReference type="EMBL" id="JAAQTL010000001">
    <property type="protein sequence ID" value="NID15884.1"/>
    <property type="molecule type" value="Genomic_DNA"/>
</dbReference>
<dbReference type="Gene3D" id="1.10.600.10">
    <property type="entry name" value="Farnesyl Diphosphate Synthase"/>
    <property type="match status" value="1"/>
</dbReference>
<dbReference type="SFLD" id="SFLDS00005">
    <property type="entry name" value="Isoprenoid_Synthase_Type_I"/>
    <property type="match status" value="1"/>
</dbReference>
<keyword evidence="14" id="KW-1185">Reference proteome</keyword>
<dbReference type="InterPro" id="IPR000092">
    <property type="entry name" value="Polyprenyl_synt"/>
</dbReference>
<dbReference type="PANTHER" id="PTHR12001">
    <property type="entry name" value="GERANYLGERANYL PYROPHOSPHATE SYNTHASE"/>
    <property type="match status" value="1"/>
</dbReference>
<reference evidence="13 14" key="1">
    <citation type="journal article" date="2006" name="Int. J. Syst. Evol. Microbiol.">
        <title>Dyella yeojuensis sp. nov., isolated from greenhouse soil in Korea.</title>
        <authorList>
            <person name="Kim B.Y."/>
            <person name="Weon H.Y."/>
            <person name="Lee K.H."/>
            <person name="Seok S.J."/>
            <person name="Kwon S.W."/>
            <person name="Go S.J."/>
            <person name="Stackebrandt E."/>
        </authorList>
    </citation>
    <scope>NUCLEOTIDE SEQUENCE [LARGE SCALE GENOMIC DNA]</scope>
    <source>
        <strain evidence="13 14">DSM 17673</strain>
    </source>
</reference>
<gene>
    <name evidence="13" type="ORF">HBF32_10485</name>
</gene>
<accession>A0A7X5QV46</accession>
<dbReference type="RefSeq" id="WP_166699573.1">
    <property type="nucleotide sequence ID" value="NZ_JAAQTL010000001.1"/>
</dbReference>
<evidence type="ECO:0000313" key="14">
    <source>
        <dbReference type="Proteomes" id="UP000518878"/>
    </source>
</evidence>
<dbReference type="PROSITE" id="PS00444">
    <property type="entry name" value="POLYPRENYL_SYNTHASE_2"/>
    <property type="match status" value="1"/>
</dbReference>
<dbReference type="Proteomes" id="UP000518878">
    <property type="component" value="Unassembled WGS sequence"/>
</dbReference>
<comment type="caution">
    <text evidence="13">The sequence shown here is derived from an EMBL/GenBank/DDBJ whole genome shotgun (WGS) entry which is preliminary data.</text>
</comment>
<comment type="function">
    <text evidence="7">Supplies octaprenyl diphosphate, the precursor for the side chain of the isoprenoid quinones ubiquinone and menaquinone.</text>
</comment>
<proteinExistence type="inferred from homology"/>
<dbReference type="FunFam" id="1.10.600.10:FF:000002">
    <property type="entry name" value="Octaprenyl diphosphate synthase"/>
    <property type="match status" value="1"/>
</dbReference>
<evidence type="ECO:0000256" key="3">
    <source>
        <dbReference type="ARBA" id="ARBA00022679"/>
    </source>
</evidence>
<sequence>MSSIAARPSSLDFAGVRALAADDMKEVDALIRHRLSSDVVLINRIADHIIAGGGKRLRPMLHVLAARAAGYDGTEHAKLAAIVEFIHTSTLLHDDVVDESDMRRGRKTANALWGNAASVLVGDFLYSRSFQLMVELDDMRIMRILADTTNTIAEGEVLQLLNIGNADVDETAYLAVIERKTAVLFAAATELGGVLGGLPDAQTAALRRYGMELGYAFQIADDLLDYVSDAETLGKNIGDDLAEGKPTLPLIYAMQAADAEQLKSLRHAIEHGGLDSLDRIVAAIRDSGALERTHAKAVAHATAARDALAELAPSTFRDALAALADYSVERRF</sequence>
<dbReference type="InterPro" id="IPR033749">
    <property type="entry name" value="Polyprenyl_synt_CS"/>
</dbReference>
<dbReference type="AlphaFoldDB" id="A0A7X5QV46"/>
<comment type="catalytic activity">
    <reaction evidence="6">
        <text>5 isopentenyl diphosphate + (2E,6E)-farnesyl diphosphate = all-trans-octaprenyl diphosphate + 5 diphosphate</text>
        <dbReference type="Rhea" id="RHEA:27798"/>
        <dbReference type="ChEBI" id="CHEBI:33019"/>
        <dbReference type="ChEBI" id="CHEBI:57711"/>
        <dbReference type="ChEBI" id="CHEBI:128769"/>
        <dbReference type="ChEBI" id="CHEBI:175763"/>
        <dbReference type="EC" id="2.5.1.90"/>
    </reaction>
</comment>
<dbReference type="GO" id="GO:0008299">
    <property type="term" value="P:isoprenoid biosynthetic process"/>
    <property type="evidence" value="ECO:0007669"/>
    <property type="project" value="InterPro"/>
</dbReference>
<dbReference type="GO" id="GO:0106350">
    <property type="term" value="F:all-trans-octaprenyl-diphosphate synthase activity"/>
    <property type="evidence" value="ECO:0007669"/>
    <property type="project" value="UniProtKB-EC"/>
</dbReference>
<evidence type="ECO:0000256" key="5">
    <source>
        <dbReference type="ARBA" id="ARBA00022842"/>
    </source>
</evidence>
<evidence type="ECO:0000256" key="6">
    <source>
        <dbReference type="ARBA" id="ARBA00051506"/>
    </source>
</evidence>
<keyword evidence="4" id="KW-0479">Metal-binding</keyword>
<comment type="similarity">
    <text evidence="2 12">Belongs to the FPP/GGPP synthase family.</text>
</comment>
<dbReference type="PANTHER" id="PTHR12001:SF69">
    <property type="entry name" value="ALL TRANS-POLYPRENYL-DIPHOSPHATE SYNTHASE PDSS1"/>
    <property type="match status" value="1"/>
</dbReference>
<evidence type="ECO:0000313" key="13">
    <source>
        <dbReference type="EMBL" id="NID15884.1"/>
    </source>
</evidence>
<evidence type="ECO:0000256" key="10">
    <source>
        <dbReference type="ARBA" id="ARBA00079637"/>
    </source>
</evidence>
<name>A0A7X5QV46_9GAMM</name>